<dbReference type="PANTHER" id="PTHR23216">
    <property type="entry name" value="NUCLEOLAR AND COILED-BODY PHOSPHOPROTEIN 1"/>
    <property type="match status" value="1"/>
</dbReference>
<gene>
    <name evidence="3" type="ORF">SAY86_026903</name>
</gene>
<feature type="compositionally biased region" description="Basic and acidic residues" evidence="1">
    <location>
        <begin position="174"/>
        <end position="191"/>
    </location>
</feature>
<feature type="compositionally biased region" description="Basic and acidic residues" evidence="1">
    <location>
        <begin position="228"/>
        <end position="237"/>
    </location>
</feature>
<dbReference type="GO" id="GO:0005730">
    <property type="term" value="C:nucleolus"/>
    <property type="evidence" value="ECO:0007669"/>
    <property type="project" value="InterPro"/>
</dbReference>
<organism evidence="3 4">
    <name type="scientific">Trapa natans</name>
    <name type="common">Water chestnut</name>
    <dbReference type="NCBI Taxonomy" id="22666"/>
    <lineage>
        <taxon>Eukaryota</taxon>
        <taxon>Viridiplantae</taxon>
        <taxon>Streptophyta</taxon>
        <taxon>Embryophyta</taxon>
        <taxon>Tracheophyta</taxon>
        <taxon>Spermatophyta</taxon>
        <taxon>Magnoliopsida</taxon>
        <taxon>eudicotyledons</taxon>
        <taxon>Gunneridae</taxon>
        <taxon>Pentapetalae</taxon>
        <taxon>rosids</taxon>
        <taxon>malvids</taxon>
        <taxon>Myrtales</taxon>
        <taxon>Lythraceae</taxon>
        <taxon>Trapa</taxon>
    </lineage>
</organism>
<comment type="caution">
    <text evidence="3">The sequence shown here is derived from an EMBL/GenBank/DDBJ whole genome shotgun (WGS) entry which is preliminary data.</text>
</comment>
<keyword evidence="4" id="KW-1185">Reference proteome</keyword>
<feature type="compositionally biased region" description="Basic and acidic residues" evidence="1">
    <location>
        <begin position="75"/>
        <end position="85"/>
    </location>
</feature>
<dbReference type="Proteomes" id="UP001346149">
    <property type="component" value="Unassembled WGS sequence"/>
</dbReference>
<evidence type="ECO:0000313" key="3">
    <source>
        <dbReference type="EMBL" id="KAK4768753.1"/>
    </source>
</evidence>
<feature type="compositionally biased region" description="Polar residues" evidence="1">
    <location>
        <begin position="301"/>
        <end position="314"/>
    </location>
</feature>
<sequence length="393" mass="44605">MTSAKPSSREKECKALLLLSIAQYLQKYGFSKTLKKFKAEAEIEEDGWTDSKLNLEEICLKFLDKRINTSTCSKESQELHTEESKGPGNVTSRELQHNQVDKKRKEKKKNDSISVPESVTKEENQQIEAMPKQASSGKSEDLKIPNSKNVASSEVEKKSRDKKNKKPKSTSNEVAKDVEERQDFEKSKSMMDIKQAGSEGETIISEINKEAKPQKRKRLESEGIDDQTVEKEHLEQSKRRKKENKKFLESEEKPNVKVSQNEEVDLLESQTTPSKNRDSNESVGVEKTAEKFTMGKDLGKHNSSAEPQSTTAKSFQRIKADEVVFADERLKDNSYWAKGGAEIGYGAKAQEVLGQVRGKDFRHEKTKKKRGSYRGGQIDLQTHSVKFNYSDDE</sequence>
<dbReference type="InterPro" id="IPR006594">
    <property type="entry name" value="LisH"/>
</dbReference>
<dbReference type="Pfam" id="PF05022">
    <property type="entry name" value="SRP40_C"/>
    <property type="match status" value="1"/>
</dbReference>
<feature type="region of interest" description="Disordered" evidence="1">
    <location>
        <begin position="71"/>
        <end position="315"/>
    </location>
</feature>
<dbReference type="SMART" id="SM00667">
    <property type="entry name" value="LisH"/>
    <property type="match status" value="1"/>
</dbReference>
<dbReference type="InterPro" id="IPR007718">
    <property type="entry name" value="Srp40_C"/>
</dbReference>
<evidence type="ECO:0000313" key="4">
    <source>
        <dbReference type="Proteomes" id="UP001346149"/>
    </source>
</evidence>
<proteinExistence type="predicted"/>
<feature type="compositionally biased region" description="Basic and acidic residues" evidence="1">
    <location>
        <begin position="245"/>
        <end position="255"/>
    </location>
</feature>
<protein>
    <recommendedName>
        <fullName evidence="2">Srp40 C-terminal domain-containing protein</fullName>
    </recommendedName>
</protein>
<dbReference type="PANTHER" id="PTHR23216:SF1">
    <property type="entry name" value="NUCLEOLAR AND COILED-BODY PHOSPHOPROTEIN 1"/>
    <property type="match status" value="1"/>
</dbReference>
<dbReference type="PROSITE" id="PS50896">
    <property type="entry name" value="LISH"/>
    <property type="match status" value="1"/>
</dbReference>
<evidence type="ECO:0000256" key="1">
    <source>
        <dbReference type="SAM" id="MobiDB-lite"/>
    </source>
</evidence>
<accession>A0AAN7QJV6</accession>
<name>A0AAN7QJV6_TRANT</name>
<evidence type="ECO:0000259" key="2">
    <source>
        <dbReference type="Pfam" id="PF05022"/>
    </source>
</evidence>
<feature type="compositionally biased region" description="Basic and acidic residues" evidence="1">
    <location>
        <begin position="94"/>
        <end position="111"/>
    </location>
</feature>
<dbReference type="InterPro" id="IPR039191">
    <property type="entry name" value="Nopp140-like"/>
</dbReference>
<dbReference type="EMBL" id="JAXQNO010000021">
    <property type="protein sequence ID" value="KAK4768753.1"/>
    <property type="molecule type" value="Genomic_DNA"/>
</dbReference>
<feature type="domain" description="Srp40 C-terminal" evidence="2">
    <location>
        <begin position="315"/>
        <end position="387"/>
    </location>
</feature>
<feature type="compositionally biased region" description="Basic and acidic residues" evidence="1">
    <location>
        <begin position="287"/>
        <end position="300"/>
    </location>
</feature>
<dbReference type="AlphaFoldDB" id="A0AAN7QJV6"/>
<reference evidence="3 4" key="1">
    <citation type="journal article" date="2023" name="Hortic Res">
        <title>Pangenome of water caltrop reveals structural variations and asymmetric subgenome divergence after allopolyploidization.</title>
        <authorList>
            <person name="Zhang X."/>
            <person name="Chen Y."/>
            <person name="Wang L."/>
            <person name="Yuan Y."/>
            <person name="Fang M."/>
            <person name="Shi L."/>
            <person name="Lu R."/>
            <person name="Comes H.P."/>
            <person name="Ma Y."/>
            <person name="Chen Y."/>
            <person name="Huang G."/>
            <person name="Zhou Y."/>
            <person name="Zheng Z."/>
            <person name="Qiu Y."/>
        </authorList>
    </citation>
    <scope>NUCLEOTIDE SEQUENCE [LARGE SCALE GENOMIC DNA]</scope>
    <source>
        <strain evidence="3">F231</strain>
    </source>
</reference>